<dbReference type="PANTHER" id="PTHR33744:SF7">
    <property type="entry name" value="PUCR FAMILY TRANSCRIPTIONAL REGULATOR"/>
    <property type="match status" value="1"/>
</dbReference>
<dbReference type="InterPro" id="IPR051448">
    <property type="entry name" value="CdaR-like_regulators"/>
</dbReference>
<accession>A0ABQ2MQX4</accession>
<evidence type="ECO:0000259" key="2">
    <source>
        <dbReference type="Pfam" id="PF14361"/>
    </source>
</evidence>
<evidence type="ECO:0000259" key="1">
    <source>
        <dbReference type="Pfam" id="PF13556"/>
    </source>
</evidence>
<name>A0ABQ2MQX4_9ACTN</name>
<proteinExistence type="predicted"/>
<sequence>MLPALEPVSWLCEADRTVRVPARERRGMLWQRDLGVTMDRGYFARLAARRDSTALAMRNAMVRQVPLYGALSSTRQVALLGEIHDTWRPVLKQAAKDEPLTEADLEPYRILGRNRGMKSFPLGELRAGFEVAHTTGLRECLSMIEPGDGGASIAFTAWGVRELPRIMSTVESAYARACGTAGDRSQARQLLMDRLTQGRPADDVASALGTELPSGYLVLLCKPRGDGPDCSFRGGLPTGQLDSVPGLLWQADHASGGLLVLLPVEASAAAARATARGLVTSLANALGRRLSAAEAHGATLDDVPAAVHDARQSLALVCAMPDAESRPYGADELLVELAVARQPAVRRKLTELLAPLQRGTDLQRTLEVLFDCGLDRQRTTAALHIHRRSLTYRIQRIRELTGLDPTTAHGIQLLRAALTATRLPATLTSP</sequence>
<dbReference type="InterPro" id="IPR042070">
    <property type="entry name" value="PucR_C-HTH_sf"/>
</dbReference>
<dbReference type="Proteomes" id="UP000631535">
    <property type="component" value="Unassembled WGS sequence"/>
</dbReference>
<feature type="domain" description="PucR C-terminal helix-turn-helix" evidence="1">
    <location>
        <begin position="362"/>
        <end position="419"/>
    </location>
</feature>
<feature type="domain" description="RsbT co-antagonist protein RsbRD N-terminal" evidence="2">
    <location>
        <begin position="56"/>
        <end position="177"/>
    </location>
</feature>
<evidence type="ECO:0000313" key="4">
    <source>
        <dbReference type="Proteomes" id="UP000631535"/>
    </source>
</evidence>
<dbReference type="InterPro" id="IPR025736">
    <property type="entry name" value="PucR_C-HTH_dom"/>
</dbReference>
<dbReference type="Pfam" id="PF14361">
    <property type="entry name" value="RsbRD_N"/>
    <property type="match status" value="1"/>
</dbReference>
<reference evidence="4" key="1">
    <citation type="journal article" date="2019" name="Int. J. Syst. Evol. Microbiol.">
        <title>The Global Catalogue of Microorganisms (GCM) 10K type strain sequencing project: providing services to taxonomists for standard genome sequencing and annotation.</title>
        <authorList>
            <consortium name="The Broad Institute Genomics Platform"/>
            <consortium name="The Broad Institute Genome Sequencing Center for Infectious Disease"/>
            <person name="Wu L."/>
            <person name="Ma J."/>
        </authorList>
    </citation>
    <scope>NUCLEOTIDE SEQUENCE [LARGE SCALE GENOMIC DNA]</scope>
    <source>
        <strain evidence="4">CGMCC 4.7178</strain>
    </source>
</reference>
<dbReference type="EMBL" id="BMMP01000019">
    <property type="protein sequence ID" value="GGO56311.1"/>
    <property type="molecule type" value="Genomic_DNA"/>
</dbReference>
<dbReference type="Gene3D" id="1.10.10.2840">
    <property type="entry name" value="PucR C-terminal helix-turn-helix domain"/>
    <property type="match status" value="1"/>
</dbReference>
<gene>
    <name evidence="3" type="ORF">GCM10012287_49610</name>
</gene>
<organism evidence="3 4">
    <name type="scientific">Streptomyces daqingensis</name>
    <dbReference type="NCBI Taxonomy" id="1472640"/>
    <lineage>
        <taxon>Bacteria</taxon>
        <taxon>Bacillati</taxon>
        <taxon>Actinomycetota</taxon>
        <taxon>Actinomycetes</taxon>
        <taxon>Kitasatosporales</taxon>
        <taxon>Streptomycetaceae</taxon>
        <taxon>Streptomyces</taxon>
    </lineage>
</organism>
<dbReference type="PANTHER" id="PTHR33744">
    <property type="entry name" value="CARBOHYDRATE DIACID REGULATOR"/>
    <property type="match status" value="1"/>
</dbReference>
<dbReference type="InterPro" id="IPR025751">
    <property type="entry name" value="RsbRD_N_dom"/>
</dbReference>
<protein>
    <submittedName>
        <fullName evidence="3">Transcriptional regulator</fullName>
    </submittedName>
</protein>
<evidence type="ECO:0000313" key="3">
    <source>
        <dbReference type="EMBL" id="GGO56311.1"/>
    </source>
</evidence>
<keyword evidence="4" id="KW-1185">Reference proteome</keyword>
<dbReference type="Pfam" id="PF13556">
    <property type="entry name" value="HTH_30"/>
    <property type="match status" value="1"/>
</dbReference>
<comment type="caution">
    <text evidence="3">The sequence shown here is derived from an EMBL/GenBank/DDBJ whole genome shotgun (WGS) entry which is preliminary data.</text>
</comment>